<evidence type="ECO:0000256" key="1">
    <source>
        <dbReference type="SAM" id="Phobius"/>
    </source>
</evidence>
<protein>
    <submittedName>
        <fullName evidence="2">Putative Holin-X, holin superfamily III</fullName>
    </submittedName>
</protein>
<keyword evidence="1" id="KW-0472">Membrane</keyword>
<keyword evidence="1" id="KW-0812">Transmembrane</keyword>
<dbReference type="STRING" id="651662.SAMN04488069_1059"/>
<dbReference type="InterPro" id="IPR009937">
    <property type="entry name" value="Phage_holin_3_6"/>
</dbReference>
<dbReference type="EMBL" id="FNOV01000005">
    <property type="protein sequence ID" value="SDY01984.1"/>
    <property type="molecule type" value="Genomic_DNA"/>
</dbReference>
<evidence type="ECO:0000313" key="3">
    <source>
        <dbReference type="Proteomes" id="UP000199249"/>
    </source>
</evidence>
<organism evidence="2 3">
    <name type="scientific">Hymenobacter psychrophilus</name>
    <dbReference type="NCBI Taxonomy" id="651662"/>
    <lineage>
        <taxon>Bacteria</taxon>
        <taxon>Pseudomonadati</taxon>
        <taxon>Bacteroidota</taxon>
        <taxon>Cytophagia</taxon>
        <taxon>Cytophagales</taxon>
        <taxon>Hymenobacteraceae</taxon>
        <taxon>Hymenobacter</taxon>
    </lineage>
</organism>
<accession>A0A1H3GHK4</accession>
<dbReference type="AlphaFoldDB" id="A0A1H3GHK4"/>
<sequence length="128" mass="14366">MGLFSTEEDTSKTPQNDSLIGNLKGYLDTRLDLVRLEVQEKAKHAFVNVAHGLTMAVIGLFFFLFLNLFLAFLFNDLLDSNFWGFGIIAGFYLVLLIVFVMGVDKAAFQTLADKTLSNTIYNSDKRQA</sequence>
<dbReference type="Pfam" id="PF07332">
    <property type="entry name" value="Phage_holin_3_6"/>
    <property type="match status" value="1"/>
</dbReference>
<dbReference type="OrthoDB" id="983060at2"/>
<feature type="transmembrane region" description="Helical" evidence="1">
    <location>
        <begin position="45"/>
        <end position="70"/>
    </location>
</feature>
<feature type="transmembrane region" description="Helical" evidence="1">
    <location>
        <begin position="82"/>
        <end position="103"/>
    </location>
</feature>
<evidence type="ECO:0000313" key="2">
    <source>
        <dbReference type="EMBL" id="SDY01984.1"/>
    </source>
</evidence>
<keyword evidence="3" id="KW-1185">Reference proteome</keyword>
<dbReference type="RefSeq" id="WP_092739020.1">
    <property type="nucleotide sequence ID" value="NZ_FNOV01000005.1"/>
</dbReference>
<dbReference type="Proteomes" id="UP000199249">
    <property type="component" value="Unassembled WGS sequence"/>
</dbReference>
<proteinExistence type="predicted"/>
<name>A0A1H3GHK4_9BACT</name>
<reference evidence="3" key="1">
    <citation type="submission" date="2016-10" db="EMBL/GenBank/DDBJ databases">
        <authorList>
            <person name="Varghese N."/>
            <person name="Submissions S."/>
        </authorList>
    </citation>
    <scope>NUCLEOTIDE SEQUENCE [LARGE SCALE GENOMIC DNA]</scope>
    <source>
        <strain evidence="3">CGMCC 1.8975</strain>
    </source>
</reference>
<gene>
    <name evidence="2" type="ORF">SAMN04488069_1059</name>
</gene>
<keyword evidence="1" id="KW-1133">Transmembrane helix</keyword>